<evidence type="ECO:0000256" key="5">
    <source>
        <dbReference type="ARBA" id="ARBA00013897"/>
    </source>
</evidence>
<evidence type="ECO:0000256" key="7">
    <source>
        <dbReference type="ARBA" id="ARBA00022526"/>
    </source>
</evidence>
<protein>
    <recommendedName>
        <fullName evidence="5 15">Formate acetyltransferase</fullName>
        <ecNumber evidence="4 15">2.3.1.54</ecNumber>
    </recommendedName>
    <alternativeName>
        <fullName evidence="12 15">Pyruvate formate-lyase</fullName>
    </alternativeName>
</protein>
<comment type="subunit">
    <text evidence="15">Homodimer.</text>
</comment>
<dbReference type="PROSITE" id="PS51554">
    <property type="entry name" value="PFL"/>
    <property type="match status" value="1"/>
</dbReference>
<dbReference type="EMBL" id="JBHMQV010000009">
    <property type="protein sequence ID" value="MFC0847818.1"/>
    <property type="molecule type" value="Genomic_DNA"/>
</dbReference>
<evidence type="ECO:0000256" key="16">
    <source>
        <dbReference type="SAM" id="MobiDB-lite"/>
    </source>
</evidence>
<dbReference type="Proteomes" id="UP001589887">
    <property type="component" value="Unassembled WGS sequence"/>
</dbReference>
<evidence type="ECO:0000256" key="2">
    <source>
        <dbReference type="ARBA" id="ARBA00004809"/>
    </source>
</evidence>
<comment type="catalytic activity">
    <reaction evidence="13 15">
        <text>formate + acetyl-CoA = pyruvate + CoA</text>
        <dbReference type="Rhea" id="RHEA:11844"/>
        <dbReference type="ChEBI" id="CHEBI:15361"/>
        <dbReference type="ChEBI" id="CHEBI:15740"/>
        <dbReference type="ChEBI" id="CHEBI:57287"/>
        <dbReference type="ChEBI" id="CHEBI:57288"/>
        <dbReference type="EC" id="2.3.1.54"/>
    </reaction>
</comment>
<keyword evidence="8 15" id="KW-0808">Transferase</keyword>
<evidence type="ECO:0000256" key="9">
    <source>
        <dbReference type="ARBA" id="ARBA00022818"/>
    </source>
</evidence>
<dbReference type="InterPro" id="IPR050244">
    <property type="entry name" value="Auton_GlycylRad_Cofactor"/>
</dbReference>
<dbReference type="PANTHER" id="PTHR30191:SF0">
    <property type="entry name" value="FORMATE ACETYLTRANSFERASE 1"/>
    <property type="match status" value="1"/>
</dbReference>
<dbReference type="InterPro" id="IPR004184">
    <property type="entry name" value="PFL_dom"/>
</dbReference>
<feature type="domain" description="PFL" evidence="18">
    <location>
        <begin position="11"/>
        <end position="627"/>
    </location>
</feature>
<sequence length="757" mass="84331">MTVAADNKTTANATATDHAWRGFKGKTWRTTPDVRDFIQHNYTPYKGNADFLTTPTPRTTTVWNKLRSLFPDEIARGIHDVDPHTPSRIDAFAPGYIDPDLDLIVGLQTDAPLKRAIMPNGGWRMVESALNAYGHEADPAIRTIYTHLRKTHNEAVFDAYTPEIRACRSSGIITGLPDAYGRGRIIGDYRRVALYGVDRLVEAKRADRARLDAEWPTEHVIRDREEIAEQIKALGELKAMALSYGYDISGPATTGREAVQWLYFGYLAAVKEQNGAAMSIGRIDTFLDIYLQRDLDAGTLTESEAQEFIDDFVIKLRIVRFLRTPEYNELYSGDPTWVTWSMAGMGEDGRPLVTRTTFRALRTLYNLGPAPEPNLTVFWSTRLPAAFKEYAARVAIDTSALQFESDELMRPKYGDDTAIACCVSAMATGRQMQFFGARVNVAKALLYAINGGRDELTGKLVVEGFEPITDTYLEYETVAERYDKMLDWLARTYVHALNVIHYMHDKYAYERIEMALHDRAVLRTMACGIAGLSVAADSLSAIKHARVKVLRDETGLAVDYEIEGAYPAYGNNDDCADTLAQQLVHDFMEKVRQHPTYRDAVHTQSVLTITSNVVYGKKTGNTPDGRRSGAPFAPGANPMNGRDEHGYIASALSVAKLPYDDAEDGISLTNTITPDALGRTPEERIANLSGVLDGFTASDGFHMNVNVLDRATLEDAMAHPENHPQLTIRVSGYAVNFVRLTREQQLDVINRTFHGSL</sequence>
<dbReference type="RefSeq" id="WP_394322564.1">
    <property type="nucleotide sequence ID" value="NZ_JBHMQV010000009.1"/>
</dbReference>
<evidence type="ECO:0000256" key="12">
    <source>
        <dbReference type="ARBA" id="ARBA00031063"/>
    </source>
</evidence>
<keyword evidence="7 15" id="KW-0313">Glucose metabolism</keyword>
<dbReference type="Pfam" id="PF02901">
    <property type="entry name" value="PFL-like"/>
    <property type="match status" value="1"/>
</dbReference>
<dbReference type="NCBIfam" id="TIGR01255">
    <property type="entry name" value="pyr_form_ly_1"/>
    <property type="match status" value="1"/>
</dbReference>
<keyword evidence="10 15" id="KW-0119">Carbohydrate metabolism</keyword>
<keyword evidence="11 15" id="KW-0012">Acyltransferase</keyword>
<dbReference type="PANTHER" id="PTHR30191">
    <property type="entry name" value="FORMATE ACETYLTRANSFERASE"/>
    <property type="match status" value="1"/>
</dbReference>
<dbReference type="EC" id="2.3.1.54" evidence="4 15"/>
<evidence type="ECO:0000256" key="3">
    <source>
        <dbReference type="ARBA" id="ARBA00008375"/>
    </source>
</evidence>
<evidence type="ECO:0000256" key="11">
    <source>
        <dbReference type="ARBA" id="ARBA00023315"/>
    </source>
</evidence>
<feature type="domain" description="Glycine radical" evidence="17">
    <location>
        <begin position="634"/>
        <end position="757"/>
    </location>
</feature>
<dbReference type="SUPFAM" id="SSF51998">
    <property type="entry name" value="PFL-like glycyl radical enzymes"/>
    <property type="match status" value="1"/>
</dbReference>
<accession>A0ABV6TPT8</accession>
<evidence type="ECO:0000256" key="13">
    <source>
        <dbReference type="ARBA" id="ARBA00049029"/>
    </source>
</evidence>
<evidence type="ECO:0000256" key="4">
    <source>
        <dbReference type="ARBA" id="ARBA00013214"/>
    </source>
</evidence>
<organism evidence="19 20">
    <name type="scientific">Streptomyces noboritoensis</name>
    <dbReference type="NCBI Taxonomy" id="67337"/>
    <lineage>
        <taxon>Bacteria</taxon>
        <taxon>Bacillati</taxon>
        <taxon>Actinomycetota</taxon>
        <taxon>Actinomycetes</taxon>
        <taxon>Kitasatosporales</taxon>
        <taxon>Streptomycetaceae</taxon>
        <taxon>Streptomyces</taxon>
    </lineage>
</organism>
<evidence type="ECO:0000256" key="6">
    <source>
        <dbReference type="ARBA" id="ARBA00022490"/>
    </source>
</evidence>
<keyword evidence="20" id="KW-1185">Reference proteome</keyword>
<dbReference type="InterPro" id="IPR005949">
    <property type="entry name" value="Form_AcTrfase"/>
</dbReference>
<evidence type="ECO:0000256" key="14">
    <source>
        <dbReference type="PROSITE-ProRule" id="PRU00493"/>
    </source>
</evidence>
<evidence type="ECO:0000256" key="10">
    <source>
        <dbReference type="ARBA" id="ARBA00023277"/>
    </source>
</evidence>
<proteinExistence type="inferred from homology"/>
<comment type="caution">
    <text evidence="19">The sequence shown here is derived from an EMBL/GenBank/DDBJ whole genome shotgun (WGS) entry which is preliminary data.</text>
</comment>
<gene>
    <name evidence="19" type="primary">pflB</name>
    <name evidence="19" type="ORF">ACFH04_29510</name>
</gene>
<dbReference type="InterPro" id="IPR001150">
    <property type="entry name" value="Gly_radical"/>
</dbReference>
<dbReference type="Gene3D" id="3.20.70.20">
    <property type="match status" value="1"/>
</dbReference>
<feature type="modified residue" description="Glycine radical" evidence="14">
    <location>
        <position position="732"/>
    </location>
</feature>
<evidence type="ECO:0000259" key="18">
    <source>
        <dbReference type="PROSITE" id="PS51554"/>
    </source>
</evidence>
<dbReference type="Pfam" id="PF01228">
    <property type="entry name" value="Gly_radical"/>
    <property type="match status" value="1"/>
</dbReference>
<reference evidence="19 20" key="1">
    <citation type="submission" date="2024-09" db="EMBL/GenBank/DDBJ databases">
        <authorList>
            <person name="Sun Q."/>
            <person name="Mori K."/>
        </authorList>
    </citation>
    <scope>NUCLEOTIDE SEQUENCE [LARGE SCALE GENOMIC DNA]</scope>
    <source>
        <strain evidence="19 20">JCM 4557</strain>
    </source>
</reference>
<dbReference type="PROSITE" id="PS00850">
    <property type="entry name" value="GLY_RADICAL_1"/>
    <property type="match status" value="1"/>
</dbReference>
<feature type="region of interest" description="Disordered" evidence="16">
    <location>
        <begin position="619"/>
        <end position="639"/>
    </location>
</feature>
<dbReference type="PIRSF" id="PIRSF000379">
    <property type="entry name" value="For_Ac_trans_1"/>
    <property type="match status" value="1"/>
</dbReference>
<comment type="pathway">
    <text evidence="2 15">Fermentation; pyruvate fermentation; formate from pyruvate: step 1/1.</text>
</comment>
<dbReference type="CDD" id="cd01678">
    <property type="entry name" value="PFL1"/>
    <property type="match status" value="1"/>
</dbReference>
<evidence type="ECO:0000256" key="8">
    <source>
        <dbReference type="ARBA" id="ARBA00022679"/>
    </source>
</evidence>
<dbReference type="InterPro" id="IPR019777">
    <property type="entry name" value="Form_AcTrfase_GR_CS"/>
</dbReference>
<evidence type="ECO:0000313" key="20">
    <source>
        <dbReference type="Proteomes" id="UP001589887"/>
    </source>
</evidence>
<evidence type="ECO:0000256" key="15">
    <source>
        <dbReference type="RuleBase" id="RU368075"/>
    </source>
</evidence>
<name>A0ABV6TPT8_9ACTN</name>
<evidence type="ECO:0000313" key="19">
    <source>
        <dbReference type="EMBL" id="MFC0847818.1"/>
    </source>
</evidence>
<keyword evidence="9 14" id="KW-0556">Organic radical</keyword>
<comment type="similarity">
    <text evidence="3 15">Belongs to the glycyl radical enzyme (GRE) family. PFL subfamily.</text>
</comment>
<dbReference type="GO" id="GO:0008861">
    <property type="term" value="F:formate C-acetyltransferase activity"/>
    <property type="evidence" value="ECO:0007669"/>
    <property type="project" value="UniProtKB-EC"/>
</dbReference>
<evidence type="ECO:0000259" key="17">
    <source>
        <dbReference type="PROSITE" id="PS51149"/>
    </source>
</evidence>
<evidence type="ECO:0000256" key="1">
    <source>
        <dbReference type="ARBA" id="ARBA00004496"/>
    </source>
</evidence>
<dbReference type="PROSITE" id="PS51149">
    <property type="entry name" value="GLY_RADICAL_2"/>
    <property type="match status" value="1"/>
</dbReference>
<comment type="subcellular location">
    <subcellularLocation>
        <location evidence="1 15">Cytoplasm</location>
    </subcellularLocation>
</comment>
<keyword evidence="6 15" id="KW-0963">Cytoplasm</keyword>